<evidence type="ECO:0000256" key="2">
    <source>
        <dbReference type="SAM" id="Phobius"/>
    </source>
</evidence>
<keyword evidence="2" id="KW-0812">Transmembrane</keyword>
<evidence type="ECO:0000313" key="4">
    <source>
        <dbReference type="Proteomes" id="UP000466535"/>
    </source>
</evidence>
<dbReference type="RefSeq" id="WP_159764092.1">
    <property type="nucleotide sequence ID" value="NZ_WUUT01000003.1"/>
</dbReference>
<dbReference type="OrthoDB" id="205781at2157"/>
<name>A0A6B0TAQ9_9EURY</name>
<comment type="caution">
    <text evidence="3">The sequence shown here is derived from an EMBL/GenBank/DDBJ whole genome shotgun (WGS) entry which is preliminary data.</text>
</comment>
<keyword evidence="2" id="KW-1133">Transmembrane helix</keyword>
<dbReference type="EMBL" id="WUUT01000003">
    <property type="protein sequence ID" value="MXR51970.1"/>
    <property type="molecule type" value="Genomic_DNA"/>
</dbReference>
<gene>
    <name evidence="3" type="ORF">GRX03_10205</name>
</gene>
<dbReference type="InterPro" id="IPR058283">
    <property type="entry name" value="DUF7977"/>
</dbReference>
<evidence type="ECO:0000256" key="1">
    <source>
        <dbReference type="SAM" id="MobiDB-lite"/>
    </source>
</evidence>
<dbReference type="Proteomes" id="UP000466535">
    <property type="component" value="Unassembled WGS sequence"/>
</dbReference>
<accession>A0A6B0TAQ9</accession>
<sequence>MTADPEQGTEESSDGRAESSGSSEPRGSQQTGRPKSVEPAEEMDWRGWLLVGAVLICFFVIPVLILFIPQAQSLLASLGLTRRQAYLALPMVPAITLGIIAVWAAVRTQAGE</sequence>
<feature type="transmembrane region" description="Helical" evidence="2">
    <location>
        <begin position="45"/>
        <end position="67"/>
    </location>
</feature>
<feature type="transmembrane region" description="Helical" evidence="2">
    <location>
        <begin position="87"/>
        <end position="106"/>
    </location>
</feature>
<reference evidence="3 4" key="1">
    <citation type="submission" date="2019-12" db="EMBL/GenBank/DDBJ databases">
        <title>Isolation and characterization of three novel carbon monoxide-oxidizing members of Halobacteria from salione crusts and soils.</title>
        <authorList>
            <person name="Myers M.R."/>
            <person name="King G.M."/>
        </authorList>
    </citation>
    <scope>NUCLEOTIDE SEQUENCE [LARGE SCALE GENOMIC DNA]</scope>
    <source>
        <strain evidence="3 4">WSH3</strain>
    </source>
</reference>
<proteinExistence type="predicted"/>
<organism evidence="3 4">
    <name type="scientific">Halovenus carboxidivorans</name>
    <dbReference type="NCBI Taxonomy" id="2692199"/>
    <lineage>
        <taxon>Archaea</taxon>
        <taxon>Methanobacteriati</taxon>
        <taxon>Methanobacteriota</taxon>
        <taxon>Stenosarchaea group</taxon>
        <taxon>Halobacteria</taxon>
        <taxon>Halobacteriales</taxon>
        <taxon>Haloarculaceae</taxon>
        <taxon>Halovenus</taxon>
    </lineage>
</organism>
<feature type="region of interest" description="Disordered" evidence="1">
    <location>
        <begin position="1"/>
        <end position="40"/>
    </location>
</feature>
<keyword evidence="2" id="KW-0472">Membrane</keyword>
<evidence type="ECO:0000313" key="3">
    <source>
        <dbReference type="EMBL" id="MXR51970.1"/>
    </source>
</evidence>
<dbReference type="AlphaFoldDB" id="A0A6B0TAQ9"/>
<protein>
    <submittedName>
        <fullName evidence="3">Uncharacterized protein</fullName>
    </submittedName>
</protein>
<keyword evidence="4" id="KW-1185">Reference proteome</keyword>
<dbReference type="Pfam" id="PF25932">
    <property type="entry name" value="DUF7977"/>
    <property type="match status" value="1"/>
</dbReference>